<sequence>MIILCLAPLLFASCDLLQGDGNADPNVDESKYLHSDNAMQAWVNGTEMQLSQAVGSYVQLLELVSDDYYNQYSRSSNVFDQPMLLSTDDDVKDLQRWAATLRESADYGLLTVAKHDTKLSHEQKFTLDWIRAYSFILGGETFTGLPMQNGGDVKPWRELLEEARKELAATLEEAPVDSDRAFVETLLARACYRLGDRDEAMSHARAALSASPDFVKFVNYDGANNVNNIAQEALWDNWFQPLPRLDFLDPKYFKTSSTEERPVCIAKAEENYLILAEAEAAGGNDEAARTWLRQLLRLVNSRPTMRIIDANCEMYNSKSKPYPMSADYKVRASATDPYRSGLVQTRSNTTYVNVPIVSGTSVDKAMVDAAKGDNLLELIYLLRQEVFMAEGRRVADLGIRLPLCDTEAAHAPSAEAFTEAVIPPFIPKNGEMDNFDLDADSHTVTIHYNMNHVIVENKHSDYVVPFVK</sequence>
<evidence type="ECO:0000313" key="1">
    <source>
        <dbReference type="EMBL" id="EGN58056.1"/>
    </source>
</evidence>
<reference evidence="2" key="1">
    <citation type="journal article" date="2011" name="Stand. Genomic Sci.">
        <title>Non-contiguous finished genome sequence of the opportunistic oral pathogen Prevotella multisaccharivorax type strain (PPPA20).</title>
        <authorList>
            <person name="Pati A."/>
            <person name="Gronow S."/>
            <person name="Lu M."/>
            <person name="Lapidus A."/>
            <person name="Nolan M."/>
            <person name="Lucas S."/>
            <person name="Hammon N."/>
            <person name="Deshpande S."/>
            <person name="Cheng J.F."/>
            <person name="Tapia R."/>
            <person name="Han C."/>
            <person name="Goodwin L."/>
            <person name="Pitluck S."/>
            <person name="Liolios K."/>
            <person name="Pagani I."/>
            <person name="Mavromatis K."/>
            <person name="Mikhailova N."/>
            <person name="Huntemann M."/>
            <person name="Chen A."/>
            <person name="Palaniappan K."/>
            <person name="Land M."/>
            <person name="Hauser L."/>
            <person name="Detter J.C."/>
            <person name="Brambilla E.M."/>
            <person name="Rohde M."/>
            <person name="Goker M."/>
            <person name="Woyke T."/>
            <person name="Bristow J."/>
            <person name="Eisen J.A."/>
            <person name="Markowitz V."/>
            <person name="Hugenholtz P."/>
            <person name="Kyrpides N.C."/>
            <person name="Klenk H.P."/>
            <person name="Ivanova N."/>
        </authorList>
    </citation>
    <scope>NUCLEOTIDE SEQUENCE [LARGE SCALE GENOMIC DNA]</scope>
    <source>
        <strain evidence="2">DSM 17128</strain>
    </source>
</reference>
<dbReference type="InterPro" id="IPR011990">
    <property type="entry name" value="TPR-like_helical_dom_sf"/>
</dbReference>
<dbReference type="eggNOG" id="ENOG502Z85U">
    <property type="taxonomic scope" value="Bacteria"/>
</dbReference>
<dbReference type="HOGENOM" id="CLU_577283_0_0_10"/>
<gene>
    <name evidence="1" type="ORF">Premu_2703</name>
</gene>
<dbReference type="Gene3D" id="1.25.40.390">
    <property type="match status" value="1"/>
</dbReference>
<evidence type="ECO:0008006" key="3">
    <source>
        <dbReference type="Google" id="ProtNLM"/>
    </source>
</evidence>
<proteinExistence type="predicted"/>
<protein>
    <recommendedName>
        <fullName evidence="3">Tetratricopeptide repeat protein</fullName>
    </recommendedName>
</protein>
<accession>F8NC85</accession>
<evidence type="ECO:0000313" key="2">
    <source>
        <dbReference type="Proteomes" id="UP000002772"/>
    </source>
</evidence>
<dbReference type="AlphaFoldDB" id="F8NC85"/>
<dbReference type="EMBL" id="GL945017">
    <property type="protein sequence ID" value="EGN58056.1"/>
    <property type="molecule type" value="Genomic_DNA"/>
</dbReference>
<dbReference type="SUPFAM" id="SSF48452">
    <property type="entry name" value="TPR-like"/>
    <property type="match status" value="1"/>
</dbReference>
<keyword evidence="2" id="KW-1185">Reference proteome</keyword>
<dbReference type="STRING" id="688246.Premu_2703"/>
<dbReference type="Proteomes" id="UP000002772">
    <property type="component" value="Unassembled WGS sequence"/>
</dbReference>
<organism evidence="1 2">
    <name type="scientific">Hallella multisaccharivorax DSM 17128</name>
    <dbReference type="NCBI Taxonomy" id="688246"/>
    <lineage>
        <taxon>Bacteria</taxon>
        <taxon>Pseudomonadati</taxon>
        <taxon>Bacteroidota</taxon>
        <taxon>Bacteroidia</taxon>
        <taxon>Bacteroidales</taxon>
        <taxon>Prevotellaceae</taxon>
        <taxon>Hallella</taxon>
    </lineage>
</organism>
<name>F8NC85_9BACT</name>